<dbReference type="Pfam" id="PF00017">
    <property type="entry name" value="SH2"/>
    <property type="match status" value="1"/>
</dbReference>
<dbReference type="Ensembl" id="ENSGMOT00000043362.1">
    <property type="protein sequence ID" value="ENSGMOP00000028896.1"/>
    <property type="gene ID" value="ENSGMOG00000033593.1"/>
</dbReference>
<dbReference type="FunFam" id="3.30.505.10:FF:000016">
    <property type="entry name" value="B-cell linker protein isoform 2"/>
    <property type="match status" value="1"/>
</dbReference>
<feature type="compositionally biased region" description="Pro residues" evidence="3">
    <location>
        <begin position="176"/>
        <end position="190"/>
    </location>
</feature>
<evidence type="ECO:0000313" key="6">
    <source>
        <dbReference type="Proteomes" id="UP000694546"/>
    </source>
</evidence>
<feature type="region of interest" description="Disordered" evidence="3">
    <location>
        <begin position="9"/>
        <end position="315"/>
    </location>
</feature>
<dbReference type="GO" id="GO:0035556">
    <property type="term" value="P:intracellular signal transduction"/>
    <property type="evidence" value="ECO:0007669"/>
    <property type="project" value="TreeGrafter"/>
</dbReference>
<keyword evidence="6" id="KW-1185">Reference proteome</keyword>
<keyword evidence="1 2" id="KW-0727">SH2 domain</keyword>
<reference evidence="5" key="2">
    <citation type="submission" date="2025-09" db="UniProtKB">
        <authorList>
            <consortium name="Ensembl"/>
        </authorList>
    </citation>
    <scope>IDENTIFICATION</scope>
</reference>
<gene>
    <name evidence="5" type="primary">si:dkeyp-117b11.1</name>
</gene>
<feature type="compositionally biased region" description="Pro residues" evidence="3">
    <location>
        <begin position="116"/>
        <end position="131"/>
    </location>
</feature>
<reference evidence="5" key="1">
    <citation type="submission" date="2025-08" db="UniProtKB">
        <authorList>
            <consortium name="Ensembl"/>
        </authorList>
    </citation>
    <scope>IDENTIFICATION</scope>
</reference>
<feature type="compositionally biased region" description="Pro residues" evidence="3">
    <location>
        <begin position="217"/>
        <end position="238"/>
    </location>
</feature>
<dbReference type="Proteomes" id="UP000694546">
    <property type="component" value="Chromosome 6"/>
</dbReference>
<feature type="compositionally biased region" description="Polar residues" evidence="3">
    <location>
        <begin position="302"/>
        <end position="315"/>
    </location>
</feature>
<organism evidence="5 6">
    <name type="scientific">Gadus morhua</name>
    <name type="common">Atlantic cod</name>
    <dbReference type="NCBI Taxonomy" id="8049"/>
    <lineage>
        <taxon>Eukaryota</taxon>
        <taxon>Metazoa</taxon>
        <taxon>Chordata</taxon>
        <taxon>Craniata</taxon>
        <taxon>Vertebrata</taxon>
        <taxon>Euteleostomi</taxon>
        <taxon>Actinopterygii</taxon>
        <taxon>Neopterygii</taxon>
        <taxon>Teleostei</taxon>
        <taxon>Neoteleostei</taxon>
        <taxon>Acanthomorphata</taxon>
        <taxon>Zeiogadaria</taxon>
        <taxon>Gadariae</taxon>
        <taxon>Gadiformes</taxon>
        <taxon>Gadoidei</taxon>
        <taxon>Gadidae</taxon>
        <taxon>Gadus</taxon>
    </lineage>
</organism>
<dbReference type="GeneTree" id="ENSGT00940000155715"/>
<dbReference type="InterPro" id="IPR036860">
    <property type="entry name" value="SH2_dom_sf"/>
</dbReference>
<dbReference type="PANTHER" id="PTHR14098:SF17">
    <property type="entry name" value="B-CELL LINKER PROTEIN"/>
    <property type="match status" value="1"/>
</dbReference>
<dbReference type="SMART" id="SM00252">
    <property type="entry name" value="SH2"/>
    <property type="match status" value="1"/>
</dbReference>
<evidence type="ECO:0000256" key="2">
    <source>
        <dbReference type="PROSITE-ProRule" id="PRU00191"/>
    </source>
</evidence>
<protein>
    <submittedName>
        <fullName evidence="5">Si:dkeyp-117b11.1</fullName>
    </submittedName>
</protein>
<dbReference type="GO" id="GO:0005737">
    <property type="term" value="C:cytoplasm"/>
    <property type="evidence" value="ECO:0007669"/>
    <property type="project" value="UniProtKB-ARBA"/>
</dbReference>
<feature type="domain" description="SH2" evidence="4">
    <location>
        <begin position="320"/>
        <end position="428"/>
    </location>
</feature>
<feature type="compositionally biased region" description="Pro residues" evidence="3">
    <location>
        <begin position="84"/>
        <end position="97"/>
    </location>
</feature>
<dbReference type="SUPFAM" id="SSF55550">
    <property type="entry name" value="SH2 domain"/>
    <property type="match status" value="1"/>
</dbReference>
<accession>A0A8C5AB54</accession>
<dbReference type="Gene3D" id="3.30.505.10">
    <property type="entry name" value="SH2 domain"/>
    <property type="match status" value="1"/>
</dbReference>
<dbReference type="InterPro" id="IPR051751">
    <property type="entry name" value="Immunoreceptor_sig_adapters"/>
</dbReference>
<dbReference type="AlphaFoldDB" id="A0A8C5AB54"/>
<dbReference type="PRINTS" id="PR01217">
    <property type="entry name" value="PRICHEXTENSN"/>
</dbReference>
<dbReference type="GO" id="GO:0007169">
    <property type="term" value="P:cell surface receptor protein tyrosine kinase signaling pathway"/>
    <property type="evidence" value="ECO:0007669"/>
    <property type="project" value="TreeGrafter"/>
</dbReference>
<feature type="compositionally biased region" description="Polar residues" evidence="3">
    <location>
        <begin position="250"/>
        <end position="261"/>
    </location>
</feature>
<name>A0A8C5AB54_GADMO</name>
<feature type="compositionally biased region" description="Pro residues" evidence="3">
    <location>
        <begin position="11"/>
        <end position="27"/>
    </location>
</feature>
<evidence type="ECO:0000256" key="1">
    <source>
        <dbReference type="ARBA" id="ARBA00022999"/>
    </source>
</evidence>
<dbReference type="PANTHER" id="PTHR14098">
    <property type="entry name" value="SH2 DOMAIN CONTAINING PROTEIN"/>
    <property type="match status" value="1"/>
</dbReference>
<sequence>MFKCLTFTFPLPHPSPNGPPAPPPAPPRWIGADTNGRSSWPEDDFDNGDVYEPPPYERTAIKVETQPTNLDLIYLDHSSDQPAPQRPAAPPPRPPVQPQRRGAQPQRPPRQCDPQRPLPPAMAPAGPPPRPIKLTPSGKVLPPRREAEVFHDSSITNPPEVDRQEKPGKSSALNKFPPPPFARPPLPSPAPDTEEDVYVDPNEEQGDSDGVYLKPTPSLPLPSPAPMRLPPPISPMVAPPGGLMKPPVPRTTNNSLTTSVTEMKPAPDGKRPMLALPPQKDSKPRIPSPPTVDQIPGVFPKASSTGMKSTKATGNEDNEWFTSVSTRKYAEDLLLRINKDGAFLIRPSSSQDPRQPYTLAVLYREKVYNIPIRFVVEMQGYALGKVGKDFEDTFPSLQDIIAHHKKNQLVLIDSMSQAMHKTYLVHPARP</sequence>
<feature type="compositionally biased region" description="Acidic residues" evidence="3">
    <location>
        <begin position="192"/>
        <end position="207"/>
    </location>
</feature>
<evidence type="ECO:0000259" key="4">
    <source>
        <dbReference type="PROSITE" id="PS50001"/>
    </source>
</evidence>
<dbReference type="PROSITE" id="PS50001">
    <property type="entry name" value="SH2"/>
    <property type="match status" value="1"/>
</dbReference>
<dbReference type="OMA" id="EVPPCER"/>
<dbReference type="PRINTS" id="PR00401">
    <property type="entry name" value="SH2DOMAIN"/>
</dbReference>
<dbReference type="InterPro" id="IPR000980">
    <property type="entry name" value="SH2"/>
</dbReference>
<evidence type="ECO:0000313" key="5">
    <source>
        <dbReference type="Ensembl" id="ENSGMOP00000028896.1"/>
    </source>
</evidence>
<evidence type="ECO:0000256" key="3">
    <source>
        <dbReference type="SAM" id="MobiDB-lite"/>
    </source>
</evidence>
<proteinExistence type="predicted"/>